<reference evidence="2" key="2">
    <citation type="journal article" date="2015" name="Fish Shellfish Immunol.">
        <title>Early steps in the European eel (Anguilla anguilla)-Vibrio vulnificus interaction in the gills: Role of the RtxA13 toxin.</title>
        <authorList>
            <person name="Callol A."/>
            <person name="Pajuelo D."/>
            <person name="Ebbesson L."/>
            <person name="Teles M."/>
            <person name="MacKenzie S."/>
            <person name="Amaro C."/>
        </authorList>
    </citation>
    <scope>NUCLEOTIDE SEQUENCE</scope>
</reference>
<accession>A0A0E9TQK1</accession>
<dbReference type="AlphaFoldDB" id="A0A0E9TQK1"/>
<evidence type="ECO:0000313" key="2">
    <source>
        <dbReference type="EMBL" id="JAH55175.1"/>
    </source>
</evidence>
<name>A0A0E9TQK1_ANGAN</name>
<proteinExistence type="predicted"/>
<sequence length="46" mass="5108">MMLGGVQNKNFTRTKGAGGDPEERILAPTEQQVEGWKEYTVHGRSC</sequence>
<reference evidence="2" key="1">
    <citation type="submission" date="2014-11" db="EMBL/GenBank/DDBJ databases">
        <authorList>
            <person name="Amaro Gonzalez C."/>
        </authorList>
    </citation>
    <scope>NUCLEOTIDE SEQUENCE</scope>
</reference>
<evidence type="ECO:0000256" key="1">
    <source>
        <dbReference type="SAM" id="MobiDB-lite"/>
    </source>
</evidence>
<feature type="region of interest" description="Disordered" evidence="1">
    <location>
        <begin position="1"/>
        <end position="30"/>
    </location>
</feature>
<dbReference type="EMBL" id="GBXM01053402">
    <property type="protein sequence ID" value="JAH55175.1"/>
    <property type="molecule type" value="Transcribed_RNA"/>
</dbReference>
<organism evidence="2">
    <name type="scientific">Anguilla anguilla</name>
    <name type="common">European freshwater eel</name>
    <name type="synonym">Muraena anguilla</name>
    <dbReference type="NCBI Taxonomy" id="7936"/>
    <lineage>
        <taxon>Eukaryota</taxon>
        <taxon>Metazoa</taxon>
        <taxon>Chordata</taxon>
        <taxon>Craniata</taxon>
        <taxon>Vertebrata</taxon>
        <taxon>Euteleostomi</taxon>
        <taxon>Actinopterygii</taxon>
        <taxon>Neopterygii</taxon>
        <taxon>Teleostei</taxon>
        <taxon>Anguilliformes</taxon>
        <taxon>Anguillidae</taxon>
        <taxon>Anguilla</taxon>
    </lineage>
</organism>
<protein>
    <submittedName>
        <fullName evidence="2">Uncharacterized protein</fullName>
    </submittedName>
</protein>